<evidence type="ECO:0000256" key="2">
    <source>
        <dbReference type="ARBA" id="ARBA00022475"/>
    </source>
</evidence>
<evidence type="ECO:0000256" key="5">
    <source>
        <dbReference type="ARBA" id="ARBA00023136"/>
    </source>
</evidence>
<feature type="transmembrane region" description="Helical" evidence="6">
    <location>
        <begin position="43"/>
        <end position="65"/>
    </location>
</feature>
<evidence type="ECO:0000256" key="4">
    <source>
        <dbReference type="ARBA" id="ARBA00022989"/>
    </source>
</evidence>
<comment type="subcellular location">
    <subcellularLocation>
        <location evidence="1">Cell membrane</location>
        <topology evidence="1">Multi-pass membrane protein</topology>
    </subcellularLocation>
</comment>
<keyword evidence="3 6" id="KW-0812">Transmembrane</keyword>
<comment type="caution">
    <text evidence="7">The sequence shown here is derived from an EMBL/GenBank/DDBJ whole genome shotgun (WGS) entry which is preliminary data.</text>
</comment>
<name>A0ABS4BKR7_9HYPH</name>
<keyword evidence="4 6" id="KW-1133">Transmembrane helix</keyword>
<dbReference type="EMBL" id="JAGJCF010000010">
    <property type="protein sequence ID" value="MBP0616759.1"/>
    <property type="molecule type" value="Genomic_DNA"/>
</dbReference>
<protein>
    <submittedName>
        <fullName evidence="7">LysE family translocator</fullName>
    </submittedName>
</protein>
<organism evidence="7 8">
    <name type="scientific">Jiella mangrovi</name>
    <dbReference type="NCBI Taxonomy" id="2821407"/>
    <lineage>
        <taxon>Bacteria</taxon>
        <taxon>Pseudomonadati</taxon>
        <taxon>Pseudomonadota</taxon>
        <taxon>Alphaproteobacteria</taxon>
        <taxon>Hyphomicrobiales</taxon>
        <taxon>Aurantimonadaceae</taxon>
        <taxon>Jiella</taxon>
    </lineage>
</organism>
<evidence type="ECO:0000256" key="1">
    <source>
        <dbReference type="ARBA" id="ARBA00004651"/>
    </source>
</evidence>
<dbReference type="PANTHER" id="PTHR30086:SF20">
    <property type="entry name" value="ARGININE EXPORTER PROTEIN ARGO-RELATED"/>
    <property type="match status" value="1"/>
</dbReference>
<proteinExistence type="predicted"/>
<keyword evidence="5 6" id="KW-0472">Membrane</keyword>
<accession>A0ABS4BKR7</accession>
<feature type="transmembrane region" description="Helical" evidence="6">
    <location>
        <begin position="143"/>
        <end position="168"/>
    </location>
</feature>
<reference evidence="7 8" key="1">
    <citation type="submission" date="2021-04" db="EMBL/GenBank/DDBJ databases">
        <title>Whole genome sequence of Jiella sp. KSK16Y-1.</title>
        <authorList>
            <person name="Tuo L."/>
        </authorList>
    </citation>
    <scope>NUCLEOTIDE SEQUENCE [LARGE SCALE GENOMIC DNA]</scope>
    <source>
        <strain evidence="7 8">KSK16Y-1</strain>
    </source>
</reference>
<evidence type="ECO:0000256" key="6">
    <source>
        <dbReference type="SAM" id="Phobius"/>
    </source>
</evidence>
<evidence type="ECO:0000313" key="7">
    <source>
        <dbReference type="EMBL" id="MBP0616759.1"/>
    </source>
</evidence>
<gene>
    <name evidence="7" type="ORF">J6595_14310</name>
</gene>
<dbReference type="Proteomes" id="UP000678276">
    <property type="component" value="Unassembled WGS sequence"/>
</dbReference>
<evidence type="ECO:0000313" key="8">
    <source>
        <dbReference type="Proteomes" id="UP000678276"/>
    </source>
</evidence>
<dbReference type="PANTHER" id="PTHR30086">
    <property type="entry name" value="ARGININE EXPORTER PROTEIN ARGO"/>
    <property type="match status" value="1"/>
</dbReference>
<sequence length="203" mass="21622">MTLEQLLLFLPAALLLGASPGANNLLAFVSATKAGWLPAAKGIFGRLTAWAVLVVLVSLGLDVLLRTSEVAFVALKWVGVAYLLYLAWQFWTADVSIEIEAPEVPTLMRREALTLMGNPKAYLLLTAFLPQFVNDGVTLMPQLFALGAIYLLVEGVAALLWVSAGSLVGAHALTPLRRRIINRASAGLMGTAALLLARAEKAA</sequence>
<dbReference type="InterPro" id="IPR001123">
    <property type="entry name" value="LeuE-type"/>
</dbReference>
<evidence type="ECO:0000256" key="3">
    <source>
        <dbReference type="ARBA" id="ARBA00022692"/>
    </source>
</evidence>
<feature type="transmembrane region" description="Helical" evidence="6">
    <location>
        <begin position="72"/>
        <end position="91"/>
    </location>
</feature>
<keyword evidence="8" id="KW-1185">Reference proteome</keyword>
<keyword evidence="2" id="KW-1003">Cell membrane</keyword>
<dbReference type="RefSeq" id="WP_209595248.1">
    <property type="nucleotide sequence ID" value="NZ_JAGJCF010000010.1"/>
</dbReference>
<dbReference type="Pfam" id="PF01810">
    <property type="entry name" value="LysE"/>
    <property type="match status" value="1"/>
</dbReference>